<dbReference type="Proteomes" id="UP000677054">
    <property type="component" value="Unassembled WGS sequence"/>
</dbReference>
<dbReference type="OrthoDB" id="2386367at2759"/>
<feature type="domain" description="BTB" evidence="3">
    <location>
        <begin position="33"/>
        <end position="100"/>
    </location>
</feature>
<dbReference type="InterPro" id="IPR011705">
    <property type="entry name" value="BACK"/>
</dbReference>
<dbReference type="EMBL" id="LR903776">
    <property type="protein sequence ID" value="CAD7252266.1"/>
    <property type="molecule type" value="Genomic_DNA"/>
</dbReference>
<dbReference type="SMART" id="SM00225">
    <property type="entry name" value="BTB"/>
    <property type="match status" value="1"/>
</dbReference>
<dbReference type="SUPFAM" id="SSF54695">
    <property type="entry name" value="POZ domain"/>
    <property type="match status" value="1"/>
</dbReference>
<dbReference type="Gene3D" id="3.40.50.300">
    <property type="entry name" value="P-loop containing nucleotide triphosphate hydrolases"/>
    <property type="match status" value="1"/>
</dbReference>
<sequence>MGQDKNTYQKTQLDLELGCKMVAAKVNAQVPYCDVIVKVEDTIFFSSRLILGAWSPYFDQIFTTAFKEATEKEVHIEGVSKMGFRGVWEFLHGPEFVMDGEDGTLAILRDAHFLGIQHLCSIISRKLIDILELRNVFLFLRTAQELNEKDLEERILGFMARRFNEIVTTPGFLQITFETLKGLLLRDDLEVKSEEAVFDASKRWIEQDQGRKEYLPQVLDAIRLPLVSLDFLKRNVIADPLIRGDPRCAPIISEAKDFYNPDFRDTVPIAKTIQRGPKFIRGIDLSKGEAPERHNEEMTLAEKMKQKCKSIDGFIHELPQKKIMEDPKNRLAKFEIGERGAKCGPGKVLMLVGATGAGKTTLINGMMNYVYGVKWEDPFRFKLIKDRWLEARSQTKWITAYVLHQQEGFRLPCTLTLIGFGDTEGIMADKELIIQIHEFFSHGGNIGVDQLDGICFVIQASLPRLTHTQKYIFDSILAVFGKDVENIIYVLTTSASREKPPVLTALKDAKIPSRNSFKVNNSAFFVKPSDEPDAEDYYSLFLENGNIML</sequence>
<name>A0A7R9ADV6_9CRUS</name>
<dbReference type="PROSITE" id="PS50097">
    <property type="entry name" value="BTB"/>
    <property type="match status" value="1"/>
</dbReference>
<keyword evidence="1" id="KW-0880">Kelch repeat</keyword>
<dbReference type="Gene3D" id="3.30.710.10">
    <property type="entry name" value="Potassium Channel Kv1.1, Chain A"/>
    <property type="match status" value="1"/>
</dbReference>
<reference evidence="4" key="1">
    <citation type="submission" date="2020-11" db="EMBL/GenBank/DDBJ databases">
        <authorList>
            <person name="Tran Van P."/>
        </authorList>
    </citation>
    <scope>NUCLEOTIDE SEQUENCE</scope>
</reference>
<dbReference type="EMBL" id="CAJPEV010004259">
    <property type="protein sequence ID" value="CAG0901469.1"/>
    <property type="molecule type" value="Genomic_DNA"/>
</dbReference>
<dbReference type="InterPro" id="IPR027417">
    <property type="entry name" value="P-loop_NTPase"/>
</dbReference>
<organism evidence="4">
    <name type="scientific">Darwinula stevensoni</name>
    <dbReference type="NCBI Taxonomy" id="69355"/>
    <lineage>
        <taxon>Eukaryota</taxon>
        <taxon>Metazoa</taxon>
        <taxon>Ecdysozoa</taxon>
        <taxon>Arthropoda</taxon>
        <taxon>Crustacea</taxon>
        <taxon>Oligostraca</taxon>
        <taxon>Ostracoda</taxon>
        <taxon>Podocopa</taxon>
        <taxon>Podocopida</taxon>
        <taxon>Darwinulocopina</taxon>
        <taxon>Darwinuloidea</taxon>
        <taxon>Darwinulidae</taxon>
        <taxon>Darwinula</taxon>
    </lineage>
</organism>
<dbReference type="Gene3D" id="1.25.40.420">
    <property type="match status" value="1"/>
</dbReference>
<dbReference type="InterPro" id="IPR000210">
    <property type="entry name" value="BTB/POZ_dom"/>
</dbReference>
<evidence type="ECO:0000259" key="3">
    <source>
        <dbReference type="PROSITE" id="PS50097"/>
    </source>
</evidence>
<evidence type="ECO:0000313" key="4">
    <source>
        <dbReference type="EMBL" id="CAD7252266.1"/>
    </source>
</evidence>
<evidence type="ECO:0000313" key="5">
    <source>
        <dbReference type="Proteomes" id="UP000677054"/>
    </source>
</evidence>
<accession>A0A7R9ADV6</accession>
<evidence type="ECO:0000256" key="1">
    <source>
        <dbReference type="ARBA" id="ARBA00022441"/>
    </source>
</evidence>
<dbReference type="Pfam" id="PF07707">
    <property type="entry name" value="BACK"/>
    <property type="match status" value="1"/>
</dbReference>
<dbReference type="CDD" id="cd18186">
    <property type="entry name" value="BTB_POZ_ZBTB_KLHL-like"/>
    <property type="match status" value="1"/>
</dbReference>
<dbReference type="InterPro" id="IPR011333">
    <property type="entry name" value="SKP1/BTB/POZ_sf"/>
</dbReference>
<proteinExistence type="predicted"/>
<dbReference type="CDD" id="cd00882">
    <property type="entry name" value="Ras_like_GTPase"/>
    <property type="match status" value="1"/>
</dbReference>
<gene>
    <name evidence="4" type="ORF">DSTB1V02_LOCUS12024</name>
</gene>
<keyword evidence="5" id="KW-1185">Reference proteome</keyword>
<dbReference type="AlphaFoldDB" id="A0A7R9ADV6"/>
<keyword evidence="2" id="KW-0677">Repeat</keyword>
<dbReference type="PANTHER" id="PTHR45632">
    <property type="entry name" value="LD33804P"/>
    <property type="match status" value="1"/>
</dbReference>
<dbReference type="SMART" id="SM00875">
    <property type="entry name" value="BACK"/>
    <property type="match status" value="1"/>
</dbReference>
<evidence type="ECO:0000256" key="2">
    <source>
        <dbReference type="ARBA" id="ARBA00022737"/>
    </source>
</evidence>
<dbReference type="PANTHER" id="PTHR45632:SF3">
    <property type="entry name" value="KELCH-LIKE PROTEIN 32"/>
    <property type="match status" value="1"/>
</dbReference>
<protein>
    <recommendedName>
        <fullName evidence="3">BTB domain-containing protein</fullName>
    </recommendedName>
</protein>
<dbReference type="SUPFAM" id="SSF52540">
    <property type="entry name" value="P-loop containing nucleoside triphosphate hydrolases"/>
    <property type="match status" value="1"/>
</dbReference>
<dbReference type="Pfam" id="PF00651">
    <property type="entry name" value="BTB"/>
    <property type="match status" value="1"/>
</dbReference>